<comment type="caution">
    <text evidence="6">The sequence shown here is derived from an EMBL/GenBank/DDBJ whole genome shotgun (WGS) entry which is preliminary data.</text>
</comment>
<dbReference type="PANTHER" id="PTHR10091">
    <property type="entry name" value="ALDOSE-1-EPIMERASE"/>
    <property type="match status" value="1"/>
</dbReference>
<keyword evidence="7" id="KW-1185">Reference proteome</keyword>
<evidence type="ECO:0000313" key="6">
    <source>
        <dbReference type="EMBL" id="MBV4360086.1"/>
    </source>
</evidence>
<dbReference type="EC" id="5.1.3.3" evidence="3 5"/>
<dbReference type="GO" id="GO:0006006">
    <property type="term" value="P:glucose metabolic process"/>
    <property type="evidence" value="ECO:0007669"/>
    <property type="project" value="TreeGrafter"/>
</dbReference>
<dbReference type="EMBL" id="JAHSPG010000016">
    <property type="protein sequence ID" value="MBV4360086.1"/>
    <property type="molecule type" value="Genomic_DNA"/>
</dbReference>
<evidence type="ECO:0000256" key="5">
    <source>
        <dbReference type="PIRNR" id="PIRNR005096"/>
    </source>
</evidence>
<dbReference type="CDD" id="cd09019">
    <property type="entry name" value="galactose_mutarotase_like"/>
    <property type="match status" value="1"/>
</dbReference>
<keyword evidence="5" id="KW-0413">Isomerase</keyword>
<dbReference type="InterPro" id="IPR008183">
    <property type="entry name" value="Aldose_1/G6P_1-epimerase"/>
</dbReference>
<gene>
    <name evidence="6" type="ORF">KTO63_23175</name>
</gene>
<organism evidence="6 7">
    <name type="scientific">Pinibacter aurantiacus</name>
    <dbReference type="NCBI Taxonomy" id="2851599"/>
    <lineage>
        <taxon>Bacteria</taxon>
        <taxon>Pseudomonadati</taxon>
        <taxon>Bacteroidota</taxon>
        <taxon>Chitinophagia</taxon>
        <taxon>Chitinophagales</taxon>
        <taxon>Chitinophagaceae</taxon>
        <taxon>Pinibacter</taxon>
    </lineage>
</organism>
<comment type="catalytic activity">
    <reaction evidence="1 5">
        <text>alpha-D-glucose = beta-D-glucose</text>
        <dbReference type="Rhea" id="RHEA:10264"/>
        <dbReference type="ChEBI" id="CHEBI:15903"/>
        <dbReference type="ChEBI" id="CHEBI:17925"/>
        <dbReference type="EC" id="5.1.3.3"/>
    </reaction>
</comment>
<accession>A0A9E2SCI2</accession>
<evidence type="ECO:0000256" key="3">
    <source>
        <dbReference type="ARBA" id="ARBA00013185"/>
    </source>
</evidence>
<dbReference type="InterPro" id="IPR015443">
    <property type="entry name" value="Aldose_1-epimerase"/>
</dbReference>
<dbReference type="PIRSF" id="PIRSF005096">
    <property type="entry name" value="GALM"/>
    <property type="match status" value="1"/>
</dbReference>
<proteinExistence type="inferred from homology"/>
<dbReference type="InterPro" id="IPR018052">
    <property type="entry name" value="Ald1_epimerase_CS"/>
</dbReference>
<dbReference type="AlphaFoldDB" id="A0A9E2SCI2"/>
<dbReference type="Proteomes" id="UP000812270">
    <property type="component" value="Unassembled WGS sequence"/>
</dbReference>
<dbReference type="PROSITE" id="PS00545">
    <property type="entry name" value="ALDOSE_1_EPIMERASE"/>
    <property type="match status" value="1"/>
</dbReference>
<keyword evidence="5" id="KW-0119">Carbohydrate metabolism</keyword>
<dbReference type="PANTHER" id="PTHR10091:SF0">
    <property type="entry name" value="GALACTOSE MUTAROTASE"/>
    <property type="match status" value="1"/>
</dbReference>
<dbReference type="GO" id="GO:0033499">
    <property type="term" value="P:galactose catabolic process via UDP-galactose, Leloir pathway"/>
    <property type="evidence" value="ECO:0007669"/>
    <property type="project" value="TreeGrafter"/>
</dbReference>
<evidence type="ECO:0000313" key="7">
    <source>
        <dbReference type="Proteomes" id="UP000812270"/>
    </source>
</evidence>
<protein>
    <recommendedName>
        <fullName evidence="4 5">Aldose 1-epimerase</fullName>
        <ecNumber evidence="3 5">5.1.3.3</ecNumber>
    </recommendedName>
</protein>
<sequence length="335" mass="37352">MNIAKEKWGSVLGKDVWLFRLSNDKGLEVSVTSYGATVVSIMMPDKNGVVENVVLGYSCLQGYIADTFYLGATVGRVANRINKGLLPVNDKVYQLPINEPSNDCHLHGGKIGFNKRVFSVIEEMAMDDVVGISLEHKSPDMEEGYPGNLTLKVVFTLNNNNELLIEYRAFADVDTHVNPTNHSYFNLSGRKQNGASQELFINADSILETTPHYIPTGNINRVDGTKHDFRTMKKISQQNEIIFNECYVLNEPEINVCAAELFDCESGRAVQVYTTVPGMMFYSGDWLNNGFASCEGVCLETQFFPDAANHPSFASTLLKAGEKFHHQTKLLFLVR</sequence>
<dbReference type="GO" id="GO:0005737">
    <property type="term" value="C:cytoplasm"/>
    <property type="evidence" value="ECO:0007669"/>
    <property type="project" value="TreeGrafter"/>
</dbReference>
<dbReference type="Pfam" id="PF01263">
    <property type="entry name" value="Aldose_epim"/>
    <property type="match status" value="1"/>
</dbReference>
<name>A0A9E2SCI2_9BACT</name>
<evidence type="ECO:0000256" key="2">
    <source>
        <dbReference type="ARBA" id="ARBA00006206"/>
    </source>
</evidence>
<comment type="similarity">
    <text evidence="2 5">Belongs to the aldose epimerase family.</text>
</comment>
<comment type="pathway">
    <text evidence="5">Carbohydrate metabolism; hexose metabolism.</text>
</comment>
<evidence type="ECO:0000256" key="4">
    <source>
        <dbReference type="ARBA" id="ARBA00014165"/>
    </source>
</evidence>
<dbReference type="GO" id="GO:0004034">
    <property type="term" value="F:aldose 1-epimerase activity"/>
    <property type="evidence" value="ECO:0007669"/>
    <property type="project" value="TreeGrafter"/>
</dbReference>
<reference evidence="6" key="1">
    <citation type="submission" date="2021-06" db="EMBL/GenBank/DDBJ databases">
        <authorList>
            <person name="Huq M.A."/>
        </authorList>
    </citation>
    <scope>NUCLEOTIDE SEQUENCE</scope>
    <source>
        <strain evidence="6">MAH-26</strain>
    </source>
</reference>
<dbReference type="InterPro" id="IPR047215">
    <property type="entry name" value="Galactose_mutarotase-like"/>
</dbReference>
<dbReference type="RefSeq" id="WP_217794338.1">
    <property type="nucleotide sequence ID" value="NZ_JAHSPG010000016.1"/>
</dbReference>
<evidence type="ECO:0000256" key="1">
    <source>
        <dbReference type="ARBA" id="ARBA00001614"/>
    </source>
</evidence>